<feature type="domain" description="Adenosine deaminase" evidence="8">
    <location>
        <begin position="343"/>
        <end position="424"/>
    </location>
</feature>
<dbReference type="InterPro" id="IPR001365">
    <property type="entry name" value="A_deaminase_dom"/>
</dbReference>
<gene>
    <name evidence="9" type="ORF">LPTSP3_g01190</name>
</gene>
<organism evidence="9 10">
    <name type="scientific">Leptospira kobayashii</name>
    <dbReference type="NCBI Taxonomy" id="1917830"/>
    <lineage>
        <taxon>Bacteria</taxon>
        <taxon>Pseudomonadati</taxon>
        <taxon>Spirochaetota</taxon>
        <taxon>Spirochaetia</taxon>
        <taxon>Leptospirales</taxon>
        <taxon>Leptospiraceae</taxon>
        <taxon>Leptospira</taxon>
    </lineage>
</organism>
<evidence type="ECO:0000256" key="4">
    <source>
        <dbReference type="ARBA" id="ARBA00022723"/>
    </source>
</evidence>
<comment type="cofactor">
    <cofactor evidence="1">
        <name>Zn(2+)</name>
        <dbReference type="ChEBI" id="CHEBI:29105"/>
    </cofactor>
</comment>
<dbReference type="Pfam" id="PF00962">
    <property type="entry name" value="A_deaminase"/>
    <property type="match status" value="1"/>
</dbReference>
<evidence type="ECO:0000259" key="8">
    <source>
        <dbReference type="Pfam" id="PF00962"/>
    </source>
</evidence>
<evidence type="ECO:0000256" key="7">
    <source>
        <dbReference type="SAM" id="Coils"/>
    </source>
</evidence>
<dbReference type="Proteomes" id="UP000245263">
    <property type="component" value="Chromosome 1"/>
</dbReference>
<evidence type="ECO:0000256" key="3">
    <source>
        <dbReference type="ARBA" id="ARBA00012784"/>
    </source>
</evidence>
<dbReference type="EC" id="3.5.4.4" evidence="3"/>
<evidence type="ECO:0000256" key="5">
    <source>
        <dbReference type="ARBA" id="ARBA00022801"/>
    </source>
</evidence>
<keyword evidence="10" id="KW-1185">Reference proteome</keyword>
<sequence>MYCDLHNHLYGCLPAETLFRIGKENPSPRWHLYLDAFESAYGIKVNPKTFFDDYKDIEKFKKLYYFKEKSPFLHFQAKFNLIIALVQFHAKEIEEVTKDIIVSHALNEVSYAEYRLMFAKEETKEIYFAKLMAACEGMIEGESLAKKNGFPIEAKLVMSIHRDLNFEKHYDWMKNWMEKESVIKDYLVGIDFCHIEEGFPPKDKKVFFENLLKDNKAENSTALSILYHVGESFRDKTPFSASRWVLESANNGAHRLGHALAVGVAPDMFLSEERTESLSERLDQLELELENYDSISEFGPYFSKNEIEEERKILLKADPSHTVRMMMNSEKIKFLNTFQNYCLANIAKTNAVIESCPSSNYYIGMLENLSDHPISRFYDHQIKLTIGSDDPGLFHTNLREEYDLALESGISEKSLGEIRTQSFRYKSTLLSGRESVDLFPSSVN</sequence>
<keyword evidence="5" id="KW-0378">Hydrolase</keyword>
<dbReference type="PANTHER" id="PTHR11409">
    <property type="entry name" value="ADENOSINE DEAMINASE"/>
    <property type="match status" value="1"/>
</dbReference>
<dbReference type="PANTHER" id="PTHR11409:SF43">
    <property type="entry name" value="ADENOSINE DEAMINASE"/>
    <property type="match status" value="1"/>
</dbReference>
<name>A0ABM7UF91_9LEPT</name>
<dbReference type="InterPro" id="IPR006330">
    <property type="entry name" value="Ado/ade_deaminase"/>
</dbReference>
<feature type="coiled-coil region" evidence="7">
    <location>
        <begin position="268"/>
        <end position="295"/>
    </location>
</feature>
<keyword evidence="6" id="KW-0862">Zinc</keyword>
<accession>A0ABM7UF91</accession>
<evidence type="ECO:0000256" key="2">
    <source>
        <dbReference type="ARBA" id="ARBA00006676"/>
    </source>
</evidence>
<evidence type="ECO:0000313" key="9">
    <source>
        <dbReference type="EMBL" id="BDA77189.1"/>
    </source>
</evidence>
<dbReference type="RefSeq" id="WP_109021800.1">
    <property type="nucleotide sequence ID" value="NZ_AP025028.1"/>
</dbReference>
<protein>
    <recommendedName>
        <fullName evidence="3">adenosine deaminase</fullName>
        <ecNumber evidence="3">3.5.4.4</ecNumber>
    </recommendedName>
</protein>
<evidence type="ECO:0000256" key="1">
    <source>
        <dbReference type="ARBA" id="ARBA00001947"/>
    </source>
</evidence>
<evidence type="ECO:0000313" key="10">
    <source>
        <dbReference type="Proteomes" id="UP000245263"/>
    </source>
</evidence>
<dbReference type="EMBL" id="AP025028">
    <property type="protein sequence ID" value="BDA77189.1"/>
    <property type="molecule type" value="Genomic_DNA"/>
</dbReference>
<dbReference type="SUPFAM" id="SSF51556">
    <property type="entry name" value="Metallo-dependent hydrolases"/>
    <property type="match status" value="1"/>
</dbReference>
<evidence type="ECO:0000256" key="6">
    <source>
        <dbReference type="ARBA" id="ARBA00022833"/>
    </source>
</evidence>
<proteinExistence type="inferred from homology"/>
<reference evidence="9 10" key="1">
    <citation type="submission" date="2021-08" db="EMBL/GenBank/DDBJ databases">
        <title>Complete genome sequence of Leptospira kobayashii strain E30.</title>
        <authorList>
            <person name="Nakao R."/>
            <person name="Nakamura S."/>
            <person name="Masuzawa T."/>
            <person name="Koizumi N."/>
        </authorList>
    </citation>
    <scope>NUCLEOTIDE SEQUENCE [LARGE SCALE GENOMIC DNA]</scope>
    <source>
        <strain evidence="9 10">E30</strain>
    </source>
</reference>
<dbReference type="Gene3D" id="3.20.20.140">
    <property type="entry name" value="Metal-dependent hydrolases"/>
    <property type="match status" value="1"/>
</dbReference>
<keyword evidence="7" id="KW-0175">Coiled coil</keyword>
<keyword evidence="4" id="KW-0479">Metal-binding</keyword>
<dbReference type="InterPro" id="IPR032466">
    <property type="entry name" value="Metal_Hydrolase"/>
</dbReference>
<comment type="similarity">
    <text evidence="2">Belongs to the metallo-dependent hydrolases superfamily. Adenosine and AMP deaminases family.</text>
</comment>